<proteinExistence type="inferred from homology"/>
<comment type="subcellular location">
    <subcellularLocation>
        <location evidence="1">Membrane</location>
        <topology evidence="1">Multi-pass membrane protein</topology>
    </subcellularLocation>
</comment>
<feature type="repeat" description="Solcar" evidence="5">
    <location>
        <begin position="225"/>
        <end position="311"/>
    </location>
</feature>
<dbReference type="PROSITE" id="PS50920">
    <property type="entry name" value="SOLCAR"/>
    <property type="match status" value="3"/>
</dbReference>
<keyword evidence="2 5" id="KW-0812">Transmembrane</keyword>
<keyword evidence="6" id="KW-0813">Transport</keyword>
<keyword evidence="4 5" id="KW-0472">Membrane</keyword>
<keyword evidence="3" id="KW-0677">Repeat</keyword>
<comment type="caution">
    <text evidence="8">The sequence shown here is derived from an EMBL/GenBank/DDBJ whole genome shotgun (WGS) entry which is preliminary data.</text>
</comment>
<evidence type="ECO:0000256" key="4">
    <source>
        <dbReference type="ARBA" id="ARBA00023136"/>
    </source>
</evidence>
<dbReference type="VEuPathDB" id="PiroplasmaDB:BBOV_III006870"/>
<feature type="repeat" description="Solcar" evidence="5">
    <location>
        <begin position="25"/>
        <end position="116"/>
    </location>
</feature>
<dbReference type="Gene3D" id="1.50.40.10">
    <property type="entry name" value="Mitochondrial carrier domain"/>
    <property type="match status" value="2"/>
</dbReference>
<dbReference type="PANTHER" id="PTHR24089">
    <property type="entry name" value="SOLUTE CARRIER FAMILY 25"/>
    <property type="match status" value="1"/>
</dbReference>
<keyword evidence="7" id="KW-1133">Transmembrane helix</keyword>
<sequence>MPNDEGTVCPLTPTKGHITVDYLKSHATVTALSNALAGAMCTLITQPIASLRTRLQSLNIYCHGVPKDARSKLKALYKVSMRDGFFSLYRGGGCSMVISAAGWFIFRFTYDELTQRKVVEFDSKMGNKLILGSLSSLVTTVILHPAWNAKLNIELQTSKTKLDGWPQYRGTMHYLFVTTRDQGIKGLYKGWEVNGIGVIYYGMVICLYETLSESDWEQYPILHKFKSIKPMMNGMLSKIIPTTLCYPFYVSRTMQICFATELTHRKLHEIFFWTLKHKRLSGLYAGFQMQLIKSLVSGGITFGIYEAILIAIAKIYNLAAV</sequence>
<gene>
    <name evidence="8" type="ORF">BBOV_III006870</name>
</gene>
<keyword evidence="9" id="KW-1185">Reference proteome</keyword>
<name>A7ANW4_BABBO</name>
<dbReference type="InterPro" id="IPR023395">
    <property type="entry name" value="MCP_dom_sf"/>
</dbReference>
<evidence type="ECO:0000313" key="9">
    <source>
        <dbReference type="Proteomes" id="UP000002173"/>
    </source>
</evidence>
<evidence type="ECO:0000256" key="3">
    <source>
        <dbReference type="ARBA" id="ARBA00022737"/>
    </source>
</evidence>
<evidence type="ECO:0000256" key="7">
    <source>
        <dbReference type="SAM" id="Phobius"/>
    </source>
</evidence>
<evidence type="ECO:0000256" key="5">
    <source>
        <dbReference type="PROSITE-ProRule" id="PRU00282"/>
    </source>
</evidence>
<feature type="transmembrane region" description="Helical" evidence="7">
    <location>
        <begin position="129"/>
        <end position="147"/>
    </location>
</feature>
<dbReference type="Proteomes" id="UP000002173">
    <property type="component" value="Unassembled WGS sequence"/>
</dbReference>
<organism evidence="8 9">
    <name type="scientific">Babesia bovis</name>
    <dbReference type="NCBI Taxonomy" id="5865"/>
    <lineage>
        <taxon>Eukaryota</taxon>
        <taxon>Sar</taxon>
        <taxon>Alveolata</taxon>
        <taxon>Apicomplexa</taxon>
        <taxon>Aconoidasida</taxon>
        <taxon>Piroplasmida</taxon>
        <taxon>Babesiidae</taxon>
        <taxon>Babesia</taxon>
    </lineage>
</organism>
<evidence type="ECO:0000256" key="2">
    <source>
        <dbReference type="ARBA" id="ARBA00022692"/>
    </source>
</evidence>
<dbReference type="GO" id="GO:0016020">
    <property type="term" value="C:membrane"/>
    <property type="evidence" value="ECO:0007669"/>
    <property type="project" value="UniProtKB-SubCell"/>
</dbReference>
<dbReference type="OMA" id="TLFRGCP"/>
<dbReference type="InParanoid" id="A7ANW4"/>
<dbReference type="SUPFAM" id="SSF103506">
    <property type="entry name" value="Mitochondrial carrier"/>
    <property type="match status" value="1"/>
</dbReference>
<dbReference type="STRING" id="5865.A7ANW4"/>
<dbReference type="RefSeq" id="XP_001611816.1">
    <property type="nucleotide sequence ID" value="XM_001611766.1"/>
</dbReference>
<dbReference type="Pfam" id="PF00153">
    <property type="entry name" value="Mito_carr"/>
    <property type="match status" value="3"/>
</dbReference>
<evidence type="ECO:0000313" key="8">
    <source>
        <dbReference type="EMBL" id="EDO08248.1"/>
    </source>
</evidence>
<dbReference type="InterPro" id="IPR018108">
    <property type="entry name" value="MCP_transmembrane"/>
</dbReference>
<evidence type="ECO:0000256" key="1">
    <source>
        <dbReference type="ARBA" id="ARBA00004141"/>
    </source>
</evidence>
<dbReference type="KEGG" id="bbo:BBOV_III006870"/>
<evidence type="ECO:0000256" key="6">
    <source>
        <dbReference type="RuleBase" id="RU000488"/>
    </source>
</evidence>
<dbReference type="GeneID" id="5480067"/>
<dbReference type="EMBL" id="AAXT01000001">
    <property type="protein sequence ID" value="EDO08248.1"/>
    <property type="molecule type" value="Genomic_DNA"/>
</dbReference>
<accession>A7ANW4</accession>
<dbReference type="eggNOG" id="KOG0764">
    <property type="taxonomic scope" value="Eukaryota"/>
</dbReference>
<reference evidence="9" key="3">
    <citation type="journal article" date="2021" name="Int. J. Parasitol.">
        <title>Comparative analysis of gene expression between Babesia bovis blood stages and kinetes allowed by improved genome annotation.</title>
        <authorList>
            <person name="Ueti M.W."/>
            <person name="Johnson W.C."/>
            <person name="Kappmeyer L.S."/>
            <person name="Herndon D.R."/>
            <person name="Mousel M.R."/>
            <person name="Reif K.E."/>
            <person name="Taus N.S."/>
            <person name="Ifeonu O.O."/>
            <person name="Silva J.C."/>
            <person name="Suarez C.E."/>
            <person name="Brayton K.A."/>
        </authorList>
    </citation>
    <scope>NUCLEOTIDE SEQUENCE [LARGE SCALE GENOMIC DNA]</scope>
</reference>
<feature type="repeat" description="Solcar" evidence="5">
    <location>
        <begin position="123"/>
        <end position="214"/>
    </location>
</feature>
<comment type="similarity">
    <text evidence="6">Belongs to the mitochondrial carrier (TC 2.A.29) family.</text>
</comment>
<protein>
    <submittedName>
        <fullName evidence="8">Mitochondrial carrier protein, putative</fullName>
    </submittedName>
</protein>
<reference evidence="9" key="2">
    <citation type="journal article" date="2020" name="Data Brief">
        <title>Transcriptome dataset of Babesia bovis life stages within vertebrate and invertebrate hosts.</title>
        <authorList>
            <person name="Ueti M.W."/>
            <person name="Johnson W.C."/>
            <person name="Kappmeyer L.S."/>
            <person name="Herndon D.R."/>
            <person name="Mousel M.R."/>
            <person name="Reif K.E."/>
            <person name="Taus N.S."/>
            <person name="Ifeonu O.O."/>
            <person name="Silva J.C."/>
            <person name="Suarez C.E."/>
            <person name="Brayton K.A."/>
        </authorList>
    </citation>
    <scope>NUCLEOTIDE SEQUENCE [LARGE SCALE GENOMIC DNA]</scope>
</reference>
<reference evidence="8 9" key="1">
    <citation type="journal article" date="2007" name="PLoS Pathog.">
        <title>Genome sequence of Babesia bovis and comparative analysis of apicomplexan hemoprotozoa.</title>
        <authorList>
            <person name="Brayton K.A."/>
            <person name="Lau A.O.T."/>
            <person name="Herndon D.R."/>
            <person name="Hannick L."/>
            <person name="Kappmeyer L.S."/>
            <person name="Berens S.J."/>
            <person name="Bidwell S.L."/>
            <person name="Brown W.C."/>
            <person name="Crabtree J."/>
            <person name="Fadrosh D."/>
            <person name="Feldblum T."/>
            <person name="Forberger H.A."/>
            <person name="Haas B.J."/>
            <person name="Howell J.M."/>
            <person name="Khouri H."/>
            <person name="Koo H."/>
            <person name="Mann D.J."/>
            <person name="Norimine J."/>
            <person name="Paulsen I.T."/>
            <person name="Radune D."/>
            <person name="Ren Q."/>
            <person name="Smith R.K. Jr."/>
            <person name="Suarez C.E."/>
            <person name="White O."/>
            <person name="Wortman J.R."/>
            <person name="Knowles D.P. Jr."/>
            <person name="McElwain T.F."/>
            <person name="Nene V.M."/>
        </authorList>
    </citation>
    <scope>NUCLEOTIDE SEQUENCE [LARGE SCALE GENOMIC DNA]</scope>
    <source>
        <strain evidence="8">T2Bo</strain>
    </source>
</reference>
<dbReference type="AlphaFoldDB" id="A7ANW4"/>
<feature type="transmembrane region" description="Helical" evidence="7">
    <location>
        <begin position="88"/>
        <end position="108"/>
    </location>
</feature>